<evidence type="ECO:0000313" key="5">
    <source>
        <dbReference type="Proteomes" id="UP001163046"/>
    </source>
</evidence>
<evidence type="ECO:0000256" key="2">
    <source>
        <dbReference type="ARBA" id="ARBA00014228"/>
    </source>
</evidence>
<dbReference type="SUPFAM" id="SSF52047">
    <property type="entry name" value="RNI-like"/>
    <property type="match status" value="1"/>
</dbReference>
<dbReference type="PANTHER" id="PTHR14224:SF37">
    <property type="entry name" value="LEUCINE-RICH REPEAT-CONTAINING PROTEIN 14"/>
    <property type="match status" value="1"/>
</dbReference>
<proteinExistence type="inferred from homology"/>
<accession>A0A9W9YS84</accession>
<evidence type="ECO:0000256" key="1">
    <source>
        <dbReference type="ARBA" id="ARBA00009552"/>
    </source>
</evidence>
<dbReference type="InterPro" id="IPR032675">
    <property type="entry name" value="LRR_dom_sf"/>
</dbReference>
<dbReference type="Gene3D" id="3.80.10.10">
    <property type="entry name" value="Ribonuclease Inhibitor"/>
    <property type="match status" value="1"/>
</dbReference>
<dbReference type="PANTHER" id="PTHR14224">
    <property type="entry name" value="SIMILAR TO PREFERENTIALLY EXPRESSED ANTIGEN IN MELANOMA-LIKE 3"/>
    <property type="match status" value="1"/>
</dbReference>
<keyword evidence="3" id="KW-0677">Repeat</keyword>
<dbReference type="AlphaFoldDB" id="A0A9W9YS84"/>
<evidence type="ECO:0000256" key="3">
    <source>
        <dbReference type="ARBA" id="ARBA00022737"/>
    </source>
</evidence>
<dbReference type="Proteomes" id="UP001163046">
    <property type="component" value="Unassembled WGS sequence"/>
</dbReference>
<dbReference type="InterPro" id="IPR050694">
    <property type="entry name" value="LRRC14/PRAME"/>
</dbReference>
<dbReference type="GO" id="GO:0005737">
    <property type="term" value="C:cytoplasm"/>
    <property type="evidence" value="ECO:0007669"/>
    <property type="project" value="TreeGrafter"/>
</dbReference>
<dbReference type="InterPro" id="IPR001611">
    <property type="entry name" value="Leu-rich_rpt"/>
</dbReference>
<name>A0A9W9YS84_9CNID</name>
<dbReference type="EMBL" id="MU827309">
    <property type="protein sequence ID" value="KAJ7360515.1"/>
    <property type="molecule type" value="Genomic_DNA"/>
</dbReference>
<evidence type="ECO:0000313" key="4">
    <source>
        <dbReference type="EMBL" id="KAJ7360515.1"/>
    </source>
</evidence>
<comment type="caution">
    <text evidence="4">The sequence shown here is derived from an EMBL/GenBank/DDBJ whole genome shotgun (WGS) entry which is preliminary data.</text>
</comment>
<comment type="similarity">
    <text evidence="1">Belongs to the PRAME family. LRRC14 subfamily.</text>
</comment>
<sequence>MSASSLVKLSAFAVIQERGIVEGYDLSTLPRTILQELLLTSISQSRMLCLRSLITNWPLKQLVLQNVSAFDEPKAVLLAYCLQRTKHDLQLVDIRGCNIGHQGTTAFCKLAGDIPVSDNDVTGMKVLDMRPTTEFLMENFPTEYPCQRIPPLVVMLDCVVDEDNCGLVIQACINHSVTDVKISHLTVHPIERRKVHCLLSSLESVIATGLNLTMNNLQEEGIELISPVMLTLTNLTDLNLSYNGLTHRNTSAIQHIANICGKLTKLKKLNLTGNYIGSGAVCTILRRLQSPLTHLALGGCGAREGDLHEMCAMDTLGHLQSLKLDGSGFVNCIEILCTFVLKSAATLEYLSIEDNMFISSSVAPLCQMIRELCLLKTLSLSYNHLLPDDIRAFKQEFPALEILNRDWLY</sequence>
<organism evidence="4 5">
    <name type="scientific">Desmophyllum pertusum</name>
    <dbReference type="NCBI Taxonomy" id="174260"/>
    <lineage>
        <taxon>Eukaryota</taxon>
        <taxon>Metazoa</taxon>
        <taxon>Cnidaria</taxon>
        <taxon>Anthozoa</taxon>
        <taxon>Hexacorallia</taxon>
        <taxon>Scleractinia</taxon>
        <taxon>Caryophylliina</taxon>
        <taxon>Caryophylliidae</taxon>
        <taxon>Desmophyllum</taxon>
    </lineage>
</organism>
<keyword evidence="5" id="KW-1185">Reference proteome</keyword>
<protein>
    <recommendedName>
        <fullName evidence="2">Leucine-rich repeat-containing protein 14</fullName>
    </recommendedName>
</protein>
<reference evidence="4" key="1">
    <citation type="submission" date="2023-01" db="EMBL/GenBank/DDBJ databases">
        <title>Genome assembly of the deep-sea coral Lophelia pertusa.</title>
        <authorList>
            <person name="Herrera S."/>
            <person name="Cordes E."/>
        </authorList>
    </citation>
    <scope>NUCLEOTIDE SEQUENCE</scope>
    <source>
        <strain evidence="4">USNM1676648</strain>
        <tissue evidence="4">Polyp</tissue>
    </source>
</reference>
<dbReference type="Pfam" id="PF13516">
    <property type="entry name" value="LRR_6"/>
    <property type="match status" value="1"/>
</dbReference>
<dbReference type="OrthoDB" id="5988262at2759"/>
<gene>
    <name evidence="4" type="primary">LRRC14_2</name>
    <name evidence="4" type="ORF">OS493_015617</name>
</gene>